<dbReference type="STRING" id="306901.Q2H1X7"/>
<evidence type="ECO:0000313" key="6">
    <source>
        <dbReference type="EMBL" id="EAQ87600.1"/>
    </source>
</evidence>
<name>Q2H1X7_CHAGB</name>
<keyword evidence="3" id="KW-0863">Zinc-finger</keyword>
<evidence type="ECO:0000256" key="4">
    <source>
        <dbReference type="ARBA" id="ARBA00022833"/>
    </source>
</evidence>
<keyword evidence="7" id="KW-1185">Reference proteome</keyword>
<dbReference type="AlphaFoldDB" id="Q2H1X7"/>
<dbReference type="SUPFAM" id="SSF53098">
    <property type="entry name" value="Ribonuclease H-like"/>
    <property type="match status" value="1"/>
</dbReference>
<sequence>MSTAAQSSYAASTADNANNVAAVFLPRPRSRLRTIAKQYDEAAQQTVTHTDEPYKIVWGSRTFVISGVLNKKKSRGRRSWITREGWFLTELTTTGKVKQDVWCCRRCDAYGKPQSHNIAEDSPSRPDNEMTVLDIQREASNRSTPSSIPQAKISRARELLVGYIVDGDLPFTALESVYIKELLKQLDPGFAQELPPQFILASTFGPLQTTLAMISVFGHFINQKKMPQSRLLAFRRQLGKHSGNYIALTIQDILKAWGIGKQVGVCVADNAGNNDTCLKALYRSLDPTITDRDIKARRMRCFGHVLNLVVQAFLFGQDATCFERDAYTLSLWSDDEAELAHWRAKGPVGKLHNIVKFIRASPQRSEAFRQHAKEAQTSDDYLLSEEPTWDLGLKQDNSTRWNSTYLMIERAVRKRDDINSFILELDLESDGDKRIPDADKLTTDDWKALIEIKTILEPLYKLTIKTQGWGQSGNKWSTFRCSNGG</sequence>
<protein>
    <recommendedName>
        <fullName evidence="8">Transposase-like protein</fullName>
    </recommendedName>
</protein>
<dbReference type="GO" id="GO:0008270">
    <property type="term" value="F:zinc ion binding"/>
    <property type="evidence" value="ECO:0007669"/>
    <property type="project" value="UniProtKB-KW"/>
</dbReference>
<reference evidence="7" key="1">
    <citation type="journal article" date="2015" name="Genome Announc.">
        <title>Draft genome sequence of the cellulolytic fungus Chaetomium globosum.</title>
        <authorList>
            <person name="Cuomo C.A."/>
            <person name="Untereiner W.A."/>
            <person name="Ma L.-J."/>
            <person name="Grabherr M."/>
            <person name="Birren B.W."/>
        </authorList>
    </citation>
    <scope>NUCLEOTIDE SEQUENCE [LARGE SCALE GENOMIC DNA]</scope>
    <source>
        <strain evidence="7">ATCC 6205 / CBS 148.51 / DSM 1962 / NBRC 6347 / NRRL 1970</strain>
    </source>
</reference>
<accession>Q2H1X7</accession>
<dbReference type="PANTHER" id="PTHR46481">
    <property type="entry name" value="ZINC FINGER BED DOMAIN-CONTAINING PROTEIN 4"/>
    <property type="match status" value="1"/>
</dbReference>
<dbReference type="HOGENOM" id="CLU_009123_20_1_1"/>
<proteinExistence type="predicted"/>
<evidence type="ECO:0000256" key="3">
    <source>
        <dbReference type="ARBA" id="ARBA00022771"/>
    </source>
</evidence>
<organism evidence="6 7">
    <name type="scientific">Chaetomium globosum (strain ATCC 6205 / CBS 148.51 / DSM 1962 / NBRC 6347 / NRRL 1970)</name>
    <name type="common">Soil fungus</name>
    <dbReference type="NCBI Taxonomy" id="306901"/>
    <lineage>
        <taxon>Eukaryota</taxon>
        <taxon>Fungi</taxon>
        <taxon>Dikarya</taxon>
        <taxon>Ascomycota</taxon>
        <taxon>Pezizomycotina</taxon>
        <taxon>Sordariomycetes</taxon>
        <taxon>Sordariomycetidae</taxon>
        <taxon>Sordariales</taxon>
        <taxon>Chaetomiaceae</taxon>
        <taxon>Chaetomium</taxon>
    </lineage>
</organism>
<dbReference type="InterPro" id="IPR052035">
    <property type="entry name" value="ZnF_BED_domain_contain"/>
</dbReference>
<dbReference type="RefSeq" id="XP_001223433.1">
    <property type="nucleotide sequence ID" value="XM_001223432.1"/>
</dbReference>
<dbReference type="InterPro" id="IPR012337">
    <property type="entry name" value="RNaseH-like_sf"/>
</dbReference>
<keyword evidence="4" id="KW-0862">Zinc</keyword>
<evidence type="ECO:0000256" key="2">
    <source>
        <dbReference type="ARBA" id="ARBA00022723"/>
    </source>
</evidence>
<evidence type="ECO:0000313" key="7">
    <source>
        <dbReference type="Proteomes" id="UP000001056"/>
    </source>
</evidence>
<evidence type="ECO:0000256" key="5">
    <source>
        <dbReference type="ARBA" id="ARBA00023242"/>
    </source>
</evidence>
<gene>
    <name evidence="6" type="ORF">CHGG_04219</name>
</gene>
<dbReference type="PANTHER" id="PTHR46481:SF10">
    <property type="entry name" value="ZINC FINGER BED DOMAIN-CONTAINING PROTEIN 39"/>
    <property type="match status" value="1"/>
</dbReference>
<dbReference type="Proteomes" id="UP000001056">
    <property type="component" value="Unassembled WGS sequence"/>
</dbReference>
<dbReference type="GO" id="GO:0005634">
    <property type="term" value="C:nucleus"/>
    <property type="evidence" value="ECO:0007669"/>
    <property type="project" value="UniProtKB-SubCell"/>
</dbReference>
<evidence type="ECO:0000256" key="1">
    <source>
        <dbReference type="ARBA" id="ARBA00004123"/>
    </source>
</evidence>
<keyword evidence="2" id="KW-0479">Metal-binding</keyword>
<dbReference type="OrthoDB" id="4837779at2759"/>
<dbReference type="InParanoid" id="Q2H1X7"/>
<comment type="subcellular location">
    <subcellularLocation>
        <location evidence="1">Nucleus</location>
    </subcellularLocation>
</comment>
<keyword evidence="5" id="KW-0539">Nucleus</keyword>
<dbReference type="GeneID" id="4392249"/>
<dbReference type="OMA" id="ISRIPWG"/>
<dbReference type="eggNOG" id="KOG1121">
    <property type="taxonomic scope" value="Eukaryota"/>
</dbReference>
<dbReference type="VEuPathDB" id="FungiDB:CHGG_04219"/>
<dbReference type="EMBL" id="CH408032">
    <property type="protein sequence ID" value="EAQ87600.1"/>
    <property type="molecule type" value="Genomic_DNA"/>
</dbReference>
<evidence type="ECO:0008006" key="8">
    <source>
        <dbReference type="Google" id="ProtNLM"/>
    </source>
</evidence>